<evidence type="ECO:0000313" key="3">
    <source>
        <dbReference type="Proteomes" id="UP001206595"/>
    </source>
</evidence>
<sequence length="55" mass="6161">MLTNNEAVLMHACFGKNSTINSRMNYYWFPNITAFNIAAIGISYLQDNVKEATAS</sequence>
<organism evidence="2 3">
    <name type="scientific">Umbelopsis ramanniana AG</name>
    <dbReference type="NCBI Taxonomy" id="1314678"/>
    <lineage>
        <taxon>Eukaryota</taxon>
        <taxon>Fungi</taxon>
        <taxon>Fungi incertae sedis</taxon>
        <taxon>Mucoromycota</taxon>
        <taxon>Mucoromycotina</taxon>
        <taxon>Umbelopsidomycetes</taxon>
        <taxon>Umbelopsidales</taxon>
        <taxon>Umbelopsidaceae</taxon>
        <taxon>Umbelopsis</taxon>
    </lineage>
</organism>
<protein>
    <submittedName>
        <fullName evidence="2">Uncharacterized protein</fullName>
    </submittedName>
</protein>
<dbReference type="AlphaFoldDB" id="A0AAD5DZ92"/>
<dbReference type="Proteomes" id="UP001206595">
    <property type="component" value="Unassembled WGS sequence"/>
</dbReference>
<evidence type="ECO:0000256" key="1">
    <source>
        <dbReference type="SAM" id="Phobius"/>
    </source>
</evidence>
<gene>
    <name evidence="2" type="ORF">K450DRAFT_263785</name>
</gene>
<accession>A0AAD5DZ92</accession>
<evidence type="ECO:0000313" key="2">
    <source>
        <dbReference type="EMBL" id="KAI8575001.1"/>
    </source>
</evidence>
<dbReference type="RefSeq" id="XP_051440007.1">
    <property type="nucleotide sequence ID" value="XM_051592702.1"/>
</dbReference>
<feature type="transmembrane region" description="Helical" evidence="1">
    <location>
        <begin position="26"/>
        <end position="45"/>
    </location>
</feature>
<reference evidence="2" key="1">
    <citation type="submission" date="2021-06" db="EMBL/GenBank/DDBJ databases">
        <authorList>
            <consortium name="DOE Joint Genome Institute"/>
            <person name="Mondo S.J."/>
            <person name="Amses K.R."/>
            <person name="Simmons D.R."/>
            <person name="Longcore J.E."/>
            <person name="Seto K."/>
            <person name="Alves G.H."/>
            <person name="Bonds A.E."/>
            <person name="Quandt C.A."/>
            <person name="Davis W.J."/>
            <person name="Chang Y."/>
            <person name="Letcher P.M."/>
            <person name="Powell M.J."/>
            <person name="Kuo A."/>
            <person name="Labutti K."/>
            <person name="Pangilinan J."/>
            <person name="Andreopoulos W."/>
            <person name="Tritt A."/>
            <person name="Riley R."/>
            <person name="Hundley H."/>
            <person name="Johnson J."/>
            <person name="Lipzen A."/>
            <person name="Barry K."/>
            <person name="Berbee M.L."/>
            <person name="Buchler N.E."/>
            <person name="Grigoriev I.V."/>
            <person name="Spatafora J.W."/>
            <person name="Stajich J.E."/>
            <person name="James T.Y."/>
        </authorList>
    </citation>
    <scope>NUCLEOTIDE SEQUENCE</scope>
    <source>
        <strain evidence="2">AG</strain>
    </source>
</reference>
<keyword evidence="3" id="KW-1185">Reference proteome</keyword>
<dbReference type="EMBL" id="MU621012">
    <property type="protein sequence ID" value="KAI8575001.1"/>
    <property type="molecule type" value="Genomic_DNA"/>
</dbReference>
<name>A0AAD5DZ92_UMBRA</name>
<reference evidence="2" key="2">
    <citation type="journal article" date="2022" name="Proc. Natl. Acad. Sci. U.S.A.">
        <title>Diploid-dominant life cycles characterize the early evolution of Fungi.</title>
        <authorList>
            <person name="Amses K.R."/>
            <person name="Simmons D.R."/>
            <person name="Longcore J.E."/>
            <person name="Mondo S.J."/>
            <person name="Seto K."/>
            <person name="Jeronimo G.H."/>
            <person name="Bonds A.E."/>
            <person name="Quandt C.A."/>
            <person name="Davis W.J."/>
            <person name="Chang Y."/>
            <person name="Federici B.A."/>
            <person name="Kuo A."/>
            <person name="LaButti K."/>
            <person name="Pangilinan J."/>
            <person name="Andreopoulos W."/>
            <person name="Tritt A."/>
            <person name="Riley R."/>
            <person name="Hundley H."/>
            <person name="Johnson J."/>
            <person name="Lipzen A."/>
            <person name="Barry K."/>
            <person name="Lang B.F."/>
            <person name="Cuomo C.A."/>
            <person name="Buchler N.E."/>
            <person name="Grigoriev I.V."/>
            <person name="Spatafora J.W."/>
            <person name="Stajich J.E."/>
            <person name="James T.Y."/>
        </authorList>
    </citation>
    <scope>NUCLEOTIDE SEQUENCE</scope>
    <source>
        <strain evidence="2">AG</strain>
    </source>
</reference>
<keyword evidence="1" id="KW-0812">Transmembrane</keyword>
<keyword evidence="1" id="KW-0472">Membrane</keyword>
<dbReference type="GeneID" id="75918044"/>
<keyword evidence="1" id="KW-1133">Transmembrane helix</keyword>
<proteinExistence type="predicted"/>
<comment type="caution">
    <text evidence="2">The sequence shown here is derived from an EMBL/GenBank/DDBJ whole genome shotgun (WGS) entry which is preliminary data.</text>
</comment>